<feature type="region of interest" description="Disordered" evidence="1">
    <location>
        <begin position="146"/>
        <end position="176"/>
    </location>
</feature>
<dbReference type="Proteomes" id="UP000664859">
    <property type="component" value="Unassembled WGS sequence"/>
</dbReference>
<feature type="compositionally biased region" description="Acidic residues" evidence="1">
    <location>
        <begin position="355"/>
        <end position="364"/>
    </location>
</feature>
<evidence type="ECO:0000313" key="2">
    <source>
        <dbReference type="EMBL" id="KAG5189357.1"/>
    </source>
</evidence>
<sequence length="505" mass="51656">MQLQDTLATTGQELSMPIKHREDLDCCATVSGPPPIFAAAGEATSNKGGDGDDILDQQSNTGSTCLPSPSNNSAFPLQDQETPALDLYFLNRCAAPHCDPQAAATAAALAAGEYSCLTDAARLHLSGAAVTAVSDALSHANMLDAPGAQHAAPSLPGQRQPPLQQQQQQQQQRDAVFKRCAAEGRDICAAARMPSPHFKSRHAPAQAPAAAAAPASTAGHKRRSRGSSAAACGSGCYAAGIGMPDFVAARTQLDSLVQRQRLEAAATAASPPGSAAAAAAAPAHAASFRATPVTVLDFVGPADAEMRALAERIRRQRLDSGGDAAYASAYTMFKSALRLPQRRRGACDGSGSEDSAAEDAEAEELPATPTAQWCGGGGCGGSSGGSGSVVSCRRPKAVKMLRITTARSWDSSADGSAATGSVCGGSGGGGMRLEQLLSPRSAFTPRSSSAYSDTSTVRGMSAALSSAPSEARAERHHFATTTAATRDTRGSGSWHALHRITMGWA</sequence>
<accession>A0A836CKB5</accession>
<evidence type="ECO:0000256" key="1">
    <source>
        <dbReference type="SAM" id="MobiDB-lite"/>
    </source>
</evidence>
<feature type="region of interest" description="Disordered" evidence="1">
    <location>
        <begin position="43"/>
        <end position="76"/>
    </location>
</feature>
<proteinExistence type="predicted"/>
<dbReference type="EMBL" id="JAFCMP010000052">
    <property type="protein sequence ID" value="KAG5189357.1"/>
    <property type="molecule type" value="Genomic_DNA"/>
</dbReference>
<dbReference type="AlphaFoldDB" id="A0A836CKB5"/>
<gene>
    <name evidence="2" type="ORF">JKP88DRAFT_286810</name>
</gene>
<organism evidence="2 3">
    <name type="scientific">Tribonema minus</name>
    <dbReference type="NCBI Taxonomy" id="303371"/>
    <lineage>
        <taxon>Eukaryota</taxon>
        <taxon>Sar</taxon>
        <taxon>Stramenopiles</taxon>
        <taxon>Ochrophyta</taxon>
        <taxon>PX clade</taxon>
        <taxon>Xanthophyceae</taxon>
        <taxon>Tribonematales</taxon>
        <taxon>Tribonemataceae</taxon>
        <taxon>Tribonema</taxon>
    </lineage>
</organism>
<feature type="compositionally biased region" description="Low complexity" evidence="1">
    <location>
        <begin position="158"/>
        <end position="173"/>
    </location>
</feature>
<feature type="compositionally biased region" description="Low complexity" evidence="1">
    <location>
        <begin position="203"/>
        <end position="215"/>
    </location>
</feature>
<name>A0A836CKB5_9STRA</name>
<feature type="region of interest" description="Disordered" evidence="1">
    <location>
        <begin position="343"/>
        <end position="366"/>
    </location>
</feature>
<keyword evidence="3" id="KW-1185">Reference proteome</keyword>
<evidence type="ECO:0000313" key="3">
    <source>
        <dbReference type="Proteomes" id="UP000664859"/>
    </source>
</evidence>
<feature type="region of interest" description="Disordered" evidence="1">
    <location>
        <begin position="196"/>
        <end position="227"/>
    </location>
</feature>
<comment type="caution">
    <text evidence="2">The sequence shown here is derived from an EMBL/GenBank/DDBJ whole genome shotgun (WGS) entry which is preliminary data.</text>
</comment>
<feature type="compositionally biased region" description="Polar residues" evidence="1">
    <location>
        <begin position="56"/>
        <end position="76"/>
    </location>
</feature>
<reference evidence="2" key="1">
    <citation type="submission" date="2021-02" db="EMBL/GenBank/DDBJ databases">
        <title>First Annotated Genome of the Yellow-green Alga Tribonema minus.</title>
        <authorList>
            <person name="Mahan K.M."/>
        </authorList>
    </citation>
    <scope>NUCLEOTIDE SEQUENCE</scope>
    <source>
        <strain evidence="2">UTEX B ZZ1240</strain>
    </source>
</reference>
<protein>
    <submittedName>
        <fullName evidence="2">Uncharacterized protein</fullName>
    </submittedName>
</protein>